<dbReference type="OrthoDB" id="6283463at2759"/>
<dbReference type="STRING" id="1088818.A0A2I0BAZ3"/>
<dbReference type="GO" id="GO:0005634">
    <property type="term" value="C:nucleus"/>
    <property type="evidence" value="ECO:0007669"/>
    <property type="project" value="UniProtKB-SubCell"/>
</dbReference>
<evidence type="ECO:0000313" key="7">
    <source>
        <dbReference type="Proteomes" id="UP000236161"/>
    </source>
</evidence>
<protein>
    <submittedName>
        <fullName evidence="6">Protein tesmin/TSO1-like CXC 2</fullName>
    </submittedName>
</protein>
<keyword evidence="7" id="KW-1185">Reference proteome</keyword>
<reference evidence="6 7" key="1">
    <citation type="journal article" date="2017" name="Nature">
        <title>The Apostasia genome and the evolution of orchids.</title>
        <authorList>
            <person name="Zhang G.Q."/>
            <person name="Liu K.W."/>
            <person name="Li Z."/>
            <person name="Lohaus R."/>
            <person name="Hsiao Y.Y."/>
            <person name="Niu S.C."/>
            <person name="Wang J.Y."/>
            <person name="Lin Y.C."/>
            <person name="Xu Q."/>
            <person name="Chen L.J."/>
            <person name="Yoshida K."/>
            <person name="Fujiwara S."/>
            <person name="Wang Z.W."/>
            <person name="Zhang Y.Q."/>
            <person name="Mitsuda N."/>
            <person name="Wang M."/>
            <person name="Liu G.H."/>
            <person name="Pecoraro L."/>
            <person name="Huang H.X."/>
            <person name="Xiao X.J."/>
            <person name="Lin M."/>
            <person name="Wu X.Y."/>
            <person name="Wu W.L."/>
            <person name="Chen Y.Y."/>
            <person name="Chang S.B."/>
            <person name="Sakamoto S."/>
            <person name="Ohme-Takagi M."/>
            <person name="Yagi M."/>
            <person name="Zeng S.J."/>
            <person name="Shen C.Y."/>
            <person name="Yeh C.M."/>
            <person name="Luo Y.B."/>
            <person name="Tsai W.C."/>
            <person name="Van de Peer Y."/>
            <person name="Liu Z.J."/>
        </authorList>
    </citation>
    <scope>NUCLEOTIDE SEQUENCE [LARGE SCALE GENOMIC DNA]</scope>
    <source>
        <strain evidence="7">cv. Shenzhen</strain>
        <tissue evidence="6">Stem</tissue>
    </source>
</reference>
<evidence type="ECO:0000256" key="3">
    <source>
        <dbReference type="ARBA" id="ARBA00023242"/>
    </source>
</evidence>
<name>A0A2I0BAZ3_9ASPA</name>
<proteinExistence type="inferred from homology"/>
<comment type="similarity">
    <text evidence="2">Belongs to the lin-54 family.</text>
</comment>
<dbReference type="InterPro" id="IPR033467">
    <property type="entry name" value="Tesmin/TSO1-like_CXC"/>
</dbReference>
<dbReference type="GO" id="GO:0003700">
    <property type="term" value="F:DNA-binding transcription factor activity"/>
    <property type="evidence" value="ECO:0007669"/>
    <property type="project" value="InterPro"/>
</dbReference>
<comment type="subcellular location">
    <subcellularLocation>
        <location evidence="1">Nucleus</location>
    </subcellularLocation>
</comment>
<dbReference type="SMART" id="SM01114">
    <property type="entry name" value="CXC"/>
    <property type="match status" value="2"/>
</dbReference>
<evidence type="ECO:0000256" key="1">
    <source>
        <dbReference type="ARBA" id="ARBA00004123"/>
    </source>
</evidence>
<dbReference type="InterPro" id="IPR005172">
    <property type="entry name" value="CRC"/>
</dbReference>
<feature type="domain" description="CRC" evidence="5">
    <location>
        <begin position="332"/>
        <end position="457"/>
    </location>
</feature>
<evidence type="ECO:0000313" key="6">
    <source>
        <dbReference type="EMBL" id="PKA64965.1"/>
    </source>
</evidence>
<organism evidence="6 7">
    <name type="scientific">Apostasia shenzhenica</name>
    <dbReference type="NCBI Taxonomy" id="1088818"/>
    <lineage>
        <taxon>Eukaryota</taxon>
        <taxon>Viridiplantae</taxon>
        <taxon>Streptophyta</taxon>
        <taxon>Embryophyta</taxon>
        <taxon>Tracheophyta</taxon>
        <taxon>Spermatophyta</taxon>
        <taxon>Magnoliopsida</taxon>
        <taxon>Liliopsida</taxon>
        <taxon>Asparagales</taxon>
        <taxon>Orchidaceae</taxon>
        <taxon>Apostasioideae</taxon>
        <taxon>Apostasia</taxon>
    </lineage>
</organism>
<dbReference type="InterPro" id="IPR044522">
    <property type="entry name" value="TSO1-like"/>
</dbReference>
<evidence type="ECO:0000256" key="4">
    <source>
        <dbReference type="SAM" id="MobiDB-lite"/>
    </source>
</evidence>
<dbReference type="AlphaFoldDB" id="A0A2I0BAZ3"/>
<dbReference type="Proteomes" id="UP000236161">
    <property type="component" value="Unassembled WGS sequence"/>
</dbReference>
<dbReference type="Pfam" id="PF03638">
    <property type="entry name" value="TCR"/>
    <property type="match status" value="2"/>
</dbReference>
<dbReference type="EMBL" id="KZ451899">
    <property type="protein sequence ID" value="PKA64965.1"/>
    <property type="molecule type" value="Genomic_DNA"/>
</dbReference>
<feature type="region of interest" description="Disordered" evidence="4">
    <location>
        <begin position="308"/>
        <end position="329"/>
    </location>
</feature>
<sequence length="525" mass="57818">MHCTNGSPTHNDRPLCGIKFDFESDISSRTSELVQFVQDGLGNKNNLVSSEISLNVNIQEDQKKNVASGCDWKNLASADDLIILDKEMIEKNHNSISLNTQPNASFSICIQNNPDDSLVDNDGKAGEQPGMNRAAKLLSDNSFHQEKFSEQNQKADAGVTACVYLGCKINSQPARGMRRRCLVFEASGNSERNLRNDSTAIPPITLLTKERPTSDDQLLASSNPCLLPGIGLHLNALASSSKDKLYFPENKIPVREIICKPCSGCPFPPAEVGEKSKIFELEQTTDPLGREAEDFQVVHSDVLQTPAPPVEESTCPRKKSRRKIGNGSDSEGCKNCCCKKSKCLKLYCECFAAGTYCVEPCLCQGCFNKPIHEEIVLATRKQIESRNPLAFAPKVIRTFEDGQDMEEETNKTPASARHKKGCNCKKSNCLKKYCECYQGGVGCSSSCRCESCRNTFGRKDGVDEVECDGEIVDCAKVKLNEGQNNADIPKIEGCHLSEGTLAKTLFLTSRLRSFFCLSDSPYSFY</sequence>
<dbReference type="PROSITE" id="PS51634">
    <property type="entry name" value="CRC"/>
    <property type="match status" value="1"/>
</dbReference>
<gene>
    <name evidence="6" type="primary">TCX2</name>
    <name evidence="6" type="ORF">AXF42_Ash011567</name>
</gene>
<dbReference type="PANTHER" id="PTHR46159:SF12">
    <property type="entry name" value="PROTEIN TESMIN_TSO1-LIKE CXC 3-RELATED"/>
    <property type="match status" value="1"/>
</dbReference>
<keyword evidence="3" id="KW-0539">Nucleus</keyword>
<dbReference type="PANTHER" id="PTHR46159">
    <property type="entry name" value="PROTEIN TESMIN/TSO1-LIKE CXC 2"/>
    <property type="match status" value="1"/>
</dbReference>
<accession>A0A2I0BAZ3</accession>
<evidence type="ECO:0000256" key="2">
    <source>
        <dbReference type="ARBA" id="ARBA00007267"/>
    </source>
</evidence>
<evidence type="ECO:0000259" key="5">
    <source>
        <dbReference type="PROSITE" id="PS51634"/>
    </source>
</evidence>